<organism evidence="2 3">
    <name type="scientific">Staphylotrichum tortipilum</name>
    <dbReference type="NCBI Taxonomy" id="2831512"/>
    <lineage>
        <taxon>Eukaryota</taxon>
        <taxon>Fungi</taxon>
        <taxon>Dikarya</taxon>
        <taxon>Ascomycota</taxon>
        <taxon>Pezizomycotina</taxon>
        <taxon>Sordariomycetes</taxon>
        <taxon>Sordariomycetidae</taxon>
        <taxon>Sordariales</taxon>
        <taxon>Chaetomiaceae</taxon>
        <taxon>Staphylotrichum</taxon>
    </lineage>
</organism>
<evidence type="ECO:0000313" key="3">
    <source>
        <dbReference type="Proteomes" id="UP001303889"/>
    </source>
</evidence>
<feature type="transmembrane region" description="Helical" evidence="1">
    <location>
        <begin position="12"/>
        <end position="32"/>
    </location>
</feature>
<keyword evidence="1" id="KW-1133">Transmembrane helix</keyword>
<dbReference type="AlphaFoldDB" id="A0AAN6MEB9"/>
<evidence type="ECO:0000313" key="2">
    <source>
        <dbReference type="EMBL" id="KAK3898526.1"/>
    </source>
</evidence>
<dbReference type="Proteomes" id="UP001303889">
    <property type="component" value="Unassembled WGS sequence"/>
</dbReference>
<keyword evidence="1" id="KW-0472">Membrane</keyword>
<accession>A0AAN6MEB9</accession>
<name>A0AAN6MEB9_9PEZI</name>
<keyword evidence="3" id="KW-1185">Reference proteome</keyword>
<sequence>MYRTKHLRWKLMHIWGILVHLFLVVAATIGFLCDLSKPYQLERWEYLSHPTATALHPCRFHAAIESNDGLAFNKAARIGLLKITLGLGTSGLVITTALFALLLRGEKNRIALTEGEQHWRKQVLTLFACLLNLLLAGAGASLTVVVGINMKMVDSKALIAPLIWASLQAPLMFSIAVCDAVKNYREGRDLLD</sequence>
<proteinExistence type="predicted"/>
<feature type="transmembrane region" description="Helical" evidence="1">
    <location>
        <begin position="123"/>
        <end position="146"/>
    </location>
</feature>
<comment type="caution">
    <text evidence="2">The sequence shown here is derived from an EMBL/GenBank/DDBJ whole genome shotgun (WGS) entry which is preliminary data.</text>
</comment>
<protein>
    <submittedName>
        <fullName evidence="2">Uncharacterized protein</fullName>
    </submittedName>
</protein>
<gene>
    <name evidence="2" type="ORF">C8A05DRAFT_18912</name>
</gene>
<evidence type="ECO:0000256" key="1">
    <source>
        <dbReference type="SAM" id="Phobius"/>
    </source>
</evidence>
<reference evidence="2" key="2">
    <citation type="submission" date="2023-05" db="EMBL/GenBank/DDBJ databases">
        <authorList>
            <consortium name="Lawrence Berkeley National Laboratory"/>
            <person name="Steindorff A."/>
            <person name="Hensen N."/>
            <person name="Bonometti L."/>
            <person name="Westerberg I."/>
            <person name="Brannstrom I.O."/>
            <person name="Guillou S."/>
            <person name="Cros-Aarteil S."/>
            <person name="Calhoun S."/>
            <person name="Haridas S."/>
            <person name="Kuo A."/>
            <person name="Mondo S."/>
            <person name="Pangilinan J."/>
            <person name="Riley R."/>
            <person name="Labutti K."/>
            <person name="Andreopoulos B."/>
            <person name="Lipzen A."/>
            <person name="Chen C."/>
            <person name="Yanf M."/>
            <person name="Daum C."/>
            <person name="Ng V."/>
            <person name="Clum A."/>
            <person name="Ohm R."/>
            <person name="Martin F."/>
            <person name="Silar P."/>
            <person name="Natvig D."/>
            <person name="Lalanne C."/>
            <person name="Gautier V."/>
            <person name="Ament-Velasquez S.L."/>
            <person name="Kruys A."/>
            <person name="Hutchinson M.I."/>
            <person name="Powell A.J."/>
            <person name="Barry K."/>
            <person name="Miller A.N."/>
            <person name="Grigoriev I.V."/>
            <person name="Debuchy R."/>
            <person name="Gladieux P."/>
            <person name="Thoren M.H."/>
            <person name="Johannesson H."/>
        </authorList>
    </citation>
    <scope>NUCLEOTIDE SEQUENCE</scope>
    <source>
        <strain evidence="2">CBS 103.79</strain>
    </source>
</reference>
<reference evidence="2" key="1">
    <citation type="journal article" date="2023" name="Mol. Phylogenet. Evol.">
        <title>Genome-scale phylogeny and comparative genomics of the fungal order Sordariales.</title>
        <authorList>
            <person name="Hensen N."/>
            <person name="Bonometti L."/>
            <person name="Westerberg I."/>
            <person name="Brannstrom I.O."/>
            <person name="Guillou S."/>
            <person name="Cros-Aarteil S."/>
            <person name="Calhoun S."/>
            <person name="Haridas S."/>
            <person name="Kuo A."/>
            <person name="Mondo S."/>
            <person name="Pangilinan J."/>
            <person name="Riley R."/>
            <person name="LaButti K."/>
            <person name="Andreopoulos B."/>
            <person name="Lipzen A."/>
            <person name="Chen C."/>
            <person name="Yan M."/>
            <person name="Daum C."/>
            <person name="Ng V."/>
            <person name="Clum A."/>
            <person name="Steindorff A."/>
            <person name="Ohm R.A."/>
            <person name="Martin F."/>
            <person name="Silar P."/>
            <person name="Natvig D.O."/>
            <person name="Lalanne C."/>
            <person name="Gautier V."/>
            <person name="Ament-Velasquez S.L."/>
            <person name="Kruys A."/>
            <person name="Hutchinson M.I."/>
            <person name="Powell A.J."/>
            <person name="Barry K."/>
            <person name="Miller A.N."/>
            <person name="Grigoriev I.V."/>
            <person name="Debuchy R."/>
            <person name="Gladieux P."/>
            <person name="Hiltunen Thoren M."/>
            <person name="Johannesson H."/>
        </authorList>
    </citation>
    <scope>NUCLEOTIDE SEQUENCE</scope>
    <source>
        <strain evidence="2">CBS 103.79</strain>
    </source>
</reference>
<feature type="transmembrane region" description="Helical" evidence="1">
    <location>
        <begin position="158"/>
        <end position="178"/>
    </location>
</feature>
<keyword evidence="1" id="KW-0812">Transmembrane</keyword>
<dbReference type="EMBL" id="MU855922">
    <property type="protein sequence ID" value="KAK3898526.1"/>
    <property type="molecule type" value="Genomic_DNA"/>
</dbReference>
<feature type="transmembrane region" description="Helical" evidence="1">
    <location>
        <begin position="83"/>
        <end position="103"/>
    </location>
</feature>